<organism evidence="2 3">
    <name type="scientific">Mucilaginibacter dorajii</name>
    <dbReference type="NCBI Taxonomy" id="692994"/>
    <lineage>
        <taxon>Bacteria</taxon>
        <taxon>Pseudomonadati</taxon>
        <taxon>Bacteroidota</taxon>
        <taxon>Sphingobacteriia</taxon>
        <taxon>Sphingobacteriales</taxon>
        <taxon>Sphingobacteriaceae</taxon>
        <taxon>Mucilaginibacter</taxon>
    </lineage>
</organism>
<evidence type="ECO:0000313" key="2">
    <source>
        <dbReference type="EMBL" id="GAA3990630.1"/>
    </source>
</evidence>
<reference evidence="3" key="1">
    <citation type="journal article" date="2019" name="Int. J. Syst. Evol. Microbiol.">
        <title>The Global Catalogue of Microorganisms (GCM) 10K type strain sequencing project: providing services to taxonomists for standard genome sequencing and annotation.</title>
        <authorList>
            <consortium name="The Broad Institute Genomics Platform"/>
            <consortium name="The Broad Institute Genome Sequencing Center for Infectious Disease"/>
            <person name="Wu L."/>
            <person name="Ma J."/>
        </authorList>
    </citation>
    <scope>NUCLEOTIDE SEQUENCE [LARGE SCALE GENOMIC DNA]</scope>
    <source>
        <strain evidence="3">JCM 16601</strain>
    </source>
</reference>
<keyword evidence="3" id="KW-1185">Reference proteome</keyword>
<evidence type="ECO:0000313" key="3">
    <source>
        <dbReference type="Proteomes" id="UP001500742"/>
    </source>
</evidence>
<comment type="caution">
    <text evidence="2">The sequence shown here is derived from an EMBL/GenBank/DDBJ whole genome shotgun (WGS) entry which is preliminary data.</text>
</comment>
<keyword evidence="1" id="KW-1133">Transmembrane helix</keyword>
<keyword evidence="1" id="KW-0472">Membrane</keyword>
<name>A0ABP7R106_9SPHI</name>
<keyword evidence="1" id="KW-0812">Transmembrane</keyword>
<feature type="transmembrane region" description="Helical" evidence="1">
    <location>
        <begin position="119"/>
        <end position="137"/>
    </location>
</feature>
<proteinExistence type="predicted"/>
<evidence type="ECO:0000256" key="1">
    <source>
        <dbReference type="SAM" id="Phobius"/>
    </source>
</evidence>
<dbReference type="EMBL" id="BAAAZC010000031">
    <property type="protein sequence ID" value="GAA3990630.1"/>
    <property type="molecule type" value="Genomic_DNA"/>
</dbReference>
<sequence>MRNSQEIQDIQKCLELIETRLNWGPSQEWTGYDFEKLSVEIQAVTSVILSVTTLKRLWGKLTYTSMPTGTTLNTLAQFAGFKDWREFKHQIRLDQSPAAGFGVPPLNVPLKPIRTKKTYWLTALLLMLIAGCALFLFQGKTTAPVDTKAYQFSSNKIKTEGVPNSVIFNYDAAAAGTNAVFIAQSWDLRRKVAVPQQGHVYSTLYYQPGYYRAKLLVGNQIVKEHDLMISSGGWVAMIAKDGGAPLYFKKDEVLKNKVAAVNQAILSKYNVPLQPSLPALHFFNVRDMGGIRNDRFIFETTLKSDFHQGSAACQRVEVLILCKNDVINIPLSSSGCVGDLSLYAAGTKITSKSADMSKFGCDLDQWVKLRVESQNGKIRFFINGREAYSLHATPLPTAIVGVEYRFNGTGAIKDTRFLKDRQVINF</sequence>
<accession>A0ABP7R106</accession>
<dbReference type="Proteomes" id="UP001500742">
    <property type="component" value="Unassembled WGS sequence"/>
</dbReference>
<dbReference type="RefSeq" id="WP_259086685.1">
    <property type="nucleotide sequence ID" value="NZ_BAAAZC010000031.1"/>
</dbReference>
<protein>
    <submittedName>
        <fullName evidence="2">Uncharacterized protein</fullName>
    </submittedName>
</protein>
<gene>
    <name evidence="2" type="ORF">GCM10022210_50350</name>
</gene>